<protein>
    <recommendedName>
        <fullName evidence="5">AIG1-type G domain-containing protein</fullName>
    </recommendedName>
</protein>
<dbReference type="InterPro" id="IPR027417">
    <property type="entry name" value="P-loop_NTPase"/>
</dbReference>
<evidence type="ECO:0000256" key="4">
    <source>
        <dbReference type="SAM" id="Coils"/>
    </source>
</evidence>
<sequence>MKIIQNMFGSEAARFSLLLFTHGDKLKKQTIEQFISKSSALKEFVMAFSNRYHVFNNEVQNEEQIRQLLEKIDDLVQENQGRYYSKKMFRRAKQASKKRKRKALKALKKEEVQRRNTLKMEVDHQMKALGRTKKPNKCHVQ</sequence>
<dbReference type="Gene3D" id="3.40.50.300">
    <property type="entry name" value="P-loop containing nucleotide triphosphate hydrolases"/>
    <property type="match status" value="1"/>
</dbReference>
<evidence type="ECO:0000256" key="1">
    <source>
        <dbReference type="ARBA" id="ARBA00008535"/>
    </source>
</evidence>
<dbReference type="PANTHER" id="PTHR10903">
    <property type="entry name" value="GTPASE, IMAP FAMILY MEMBER-RELATED"/>
    <property type="match status" value="1"/>
</dbReference>
<proteinExistence type="inferred from homology"/>
<evidence type="ECO:0000259" key="5">
    <source>
        <dbReference type="Pfam" id="PF04548"/>
    </source>
</evidence>
<dbReference type="PANTHER" id="PTHR10903:SF112">
    <property type="entry name" value="SI:CH211-113E8.5"/>
    <property type="match status" value="1"/>
</dbReference>
<evidence type="ECO:0000313" key="7">
    <source>
        <dbReference type="Proteomes" id="UP001482620"/>
    </source>
</evidence>
<feature type="domain" description="AIG1-type G" evidence="5">
    <location>
        <begin position="2"/>
        <end position="100"/>
    </location>
</feature>
<keyword evidence="7" id="KW-1185">Reference proteome</keyword>
<accession>A0ABV0TWS4</accession>
<dbReference type="Proteomes" id="UP001482620">
    <property type="component" value="Unassembled WGS sequence"/>
</dbReference>
<organism evidence="6 7">
    <name type="scientific">Ilyodon furcidens</name>
    <name type="common">goldbreast splitfin</name>
    <dbReference type="NCBI Taxonomy" id="33524"/>
    <lineage>
        <taxon>Eukaryota</taxon>
        <taxon>Metazoa</taxon>
        <taxon>Chordata</taxon>
        <taxon>Craniata</taxon>
        <taxon>Vertebrata</taxon>
        <taxon>Euteleostomi</taxon>
        <taxon>Actinopterygii</taxon>
        <taxon>Neopterygii</taxon>
        <taxon>Teleostei</taxon>
        <taxon>Neoteleostei</taxon>
        <taxon>Acanthomorphata</taxon>
        <taxon>Ovalentaria</taxon>
        <taxon>Atherinomorphae</taxon>
        <taxon>Cyprinodontiformes</taxon>
        <taxon>Goodeidae</taxon>
        <taxon>Ilyodon</taxon>
    </lineage>
</organism>
<dbReference type="InterPro" id="IPR045058">
    <property type="entry name" value="GIMA/IAN/Toc"/>
</dbReference>
<keyword evidence="2" id="KW-0547">Nucleotide-binding</keyword>
<evidence type="ECO:0000256" key="2">
    <source>
        <dbReference type="ARBA" id="ARBA00022741"/>
    </source>
</evidence>
<dbReference type="Pfam" id="PF04548">
    <property type="entry name" value="AIG1"/>
    <property type="match status" value="1"/>
</dbReference>
<comment type="similarity">
    <text evidence="1">Belongs to the TRAFAC class TrmE-Era-EngA-EngB-Septin-like GTPase superfamily. AIG1/Toc34/Toc159-like paraseptin GTPase family. IAN subfamily.</text>
</comment>
<dbReference type="InterPro" id="IPR006703">
    <property type="entry name" value="G_AIG1"/>
</dbReference>
<feature type="coiled-coil region" evidence="4">
    <location>
        <begin position="58"/>
        <end position="110"/>
    </location>
</feature>
<keyword evidence="3" id="KW-0342">GTP-binding</keyword>
<gene>
    <name evidence="6" type="ORF">ILYODFUR_020806</name>
</gene>
<comment type="caution">
    <text evidence="6">The sequence shown here is derived from an EMBL/GenBank/DDBJ whole genome shotgun (WGS) entry which is preliminary data.</text>
</comment>
<reference evidence="6 7" key="1">
    <citation type="submission" date="2021-06" db="EMBL/GenBank/DDBJ databases">
        <authorList>
            <person name="Palmer J.M."/>
        </authorList>
    </citation>
    <scope>NUCLEOTIDE SEQUENCE [LARGE SCALE GENOMIC DNA]</scope>
    <source>
        <strain evidence="7">if_2019</strain>
        <tissue evidence="6">Muscle</tissue>
    </source>
</reference>
<name>A0ABV0TWS4_9TELE</name>
<evidence type="ECO:0000313" key="6">
    <source>
        <dbReference type="EMBL" id="MEQ2237204.1"/>
    </source>
</evidence>
<keyword evidence="4" id="KW-0175">Coiled coil</keyword>
<evidence type="ECO:0000256" key="3">
    <source>
        <dbReference type="ARBA" id="ARBA00023134"/>
    </source>
</evidence>
<dbReference type="EMBL" id="JAHRIQ010048512">
    <property type="protein sequence ID" value="MEQ2237204.1"/>
    <property type="molecule type" value="Genomic_DNA"/>
</dbReference>